<evidence type="ECO:0000313" key="3">
    <source>
        <dbReference type="EMBL" id="KAB2663048.1"/>
    </source>
</evidence>
<organism evidence="3 5">
    <name type="scientific">Brucella tritici</name>
    <dbReference type="NCBI Taxonomy" id="94626"/>
    <lineage>
        <taxon>Bacteria</taxon>
        <taxon>Pseudomonadati</taxon>
        <taxon>Pseudomonadota</taxon>
        <taxon>Alphaproteobacteria</taxon>
        <taxon>Hyphomicrobiales</taxon>
        <taxon>Brucellaceae</taxon>
        <taxon>Brucella/Ochrobactrum group</taxon>
        <taxon>Brucella</taxon>
    </lineage>
</organism>
<dbReference type="PANTHER" id="PTHR47755">
    <property type="entry name" value="CELL DIVISION PROTEIN FTSX"/>
    <property type="match status" value="1"/>
</dbReference>
<dbReference type="EMBL" id="WBVY01000003">
    <property type="protein sequence ID" value="KAB2656756.1"/>
    <property type="molecule type" value="Genomic_DNA"/>
</dbReference>
<feature type="transmembrane region" description="Helical" evidence="1">
    <location>
        <begin position="304"/>
        <end position="326"/>
    </location>
</feature>
<reference evidence="5 6" key="1">
    <citation type="submission" date="2019-09" db="EMBL/GenBank/DDBJ databases">
        <title>Taxonomic organization of the family Brucellaceae based on a phylogenomic approach.</title>
        <authorList>
            <person name="Leclercq S."/>
            <person name="Cloeckaert A."/>
            <person name="Zygmunt M.S."/>
        </authorList>
    </citation>
    <scope>NUCLEOTIDE SEQUENCE [LARGE SCALE GENOMIC DNA]</scope>
    <source>
        <strain evidence="3 5">LMG 18957</strain>
        <strain evidence="2 6">TA93</strain>
        <strain evidence="4 7">WS1830</strain>
    </source>
</reference>
<accession>A0A6N6QIM8</accession>
<name>A0A6N6QIM8_9HYPH</name>
<dbReference type="Proteomes" id="UP000481643">
    <property type="component" value="Unassembled WGS sequence"/>
</dbReference>
<dbReference type="Proteomes" id="UP000460650">
    <property type="component" value="Unassembled WGS sequence"/>
</dbReference>
<comment type="caution">
    <text evidence="3">The sequence shown here is derived from an EMBL/GenBank/DDBJ whole genome shotgun (WGS) entry which is preliminary data.</text>
</comment>
<gene>
    <name evidence="3" type="ORF">F9K91_20235</name>
    <name evidence="2" type="ORF">F9K94_10150</name>
    <name evidence="4" type="ORF">F9L08_00300</name>
</gene>
<dbReference type="AlphaFoldDB" id="A0A6N6QIM8"/>
<feature type="transmembrane region" description="Helical" evidence="1">
    <location>
        <begin position="263"/>
        <end position="284"/>
    </location>
</feature>
<sequence length="347" mass="37489">MGGSTFMIDAKNAWRRTLDDIRVRFEDLKDMLLVRIGKRRKRQGPSPIVPDGSVTGTALVIVIAIMTFLACLTMGGVTLVRASAAAWQSQIAREATIQIRPVDGQDMEKALAQASEIARGFAGVKGTSIIDKDATARLLEPWLGSGLNIDELPVPRLVVVTIDENAPPDFETMRAEITRAIPAASFDDHRTWVDRLVSMAHTTVLVGTAVLSLVIAATVLTVIFATRGAMSGNGHIIEVLHFIGAESKFVAREFEWHFFRTALKGALCGGAAAMFVFLIFSWWASSHMATPEGDQAAAMFGNFAIGRSGYIGAAVIIILVSFLTMLTSRLTVIRQLATMDGPGVRSE</sequence>
<evidence type="ECO:0000313" key="2">
    <source>
        <dbReference type="EMBL" id="KAB2656756.1"/>
    </source>
</evidence>
<keyword evidence="1" id="KW-0472">Membrane</keyword>
<feature type="transmembrane region" description="Helical" evidence="1">
    <location>
        <begin position="58"/>
        <end position="80"/>
    </location>
</feature>
<keyword evidence="5" id="KW-1185">Reference proteome</keyword>
<dbReference type="EMBL" id="WBWA01000025">
    <property type="protein sequence ID" value="KAB2663048.1"/>
    <property type="molecule type" value="Genomic_DNA"/>
</dbReference>
<dbReference type="GO" id="GO:0016020">
    <property type="term" value="C:membrane"/>
    <property type="evidence" value="ECO:0007669"/>
    <property type="project" value="InterPro"/>
</dbReference>
<keyword evidence="1" id="KW-1133">Transmembrane helix</keyword>
<dbReference type="EMBL" id="WBVX01000001">
    <property type="protein sequence ID" value="KAB2689946.1"/>
    <property type="molecule type" value="Genomic_DNA"/>
</dbReference>
<protein>
    <submittedName>
        <fullName evidence="3">ABC transporter permease</fullName>
    </submittedName>
</protein>
<feature type="transmembrane region" description="Helical" evidence="1">
    <location>
        <begin position="204"/>
        <end position="226"/>
    </location>
</feature>
<evidence type="ECO:0000313" key="7">
    <source>
        <dbReference type="Proteomes" id="UP000481643"/>
    </source>
</evidence>
<evidence type="ECO:0000256" key="1">
    <source>
        <dbReference type="SAM" id="Phobius"/>
    </source>
</evidence>
<dbReference type="GO" id="GO:0032153">
    <property type="term" value="C:cell division site"/>
    <property type="evidence" value="ECO:0007669"/>
    <property type="project" value="TreeGrafter"/>
</dbReference>
<dbReference type="PANTHER" id="PTHR47755:SF1">
    <property type="entry name" value="CELL DIVISION PROTEIN FTSX"/>
    <property type="match status" value="1"/>
</dbReference>
<proteinExistence type="predicted"/>
<evidence type="ECO:0000313" key="5">
    <source>
        <dbReference type="Proteomes" id="UP000430843"/>
    </source>
</evidence>
<keyword evidence="1" id="KW-0812">Transmembrane</keyword>
<evidence type="ECO:0000313" key="4">
    <source>
        <dbReference type="EMBL" id="KAB2689946.1"/>
    </source>
</evidence>
<dbReference type="InterPro" id="IPR004513">
    <property type="entry name" value="FtsX"/>
</dbReference>
<dbReference type="Proteomes" id="UP000430843">
    <property type="component" value="Unassembled WGS sequence"/>
</dbReference>
<evidence type="ECO:0000313" key="6">
    <source>
        <dbReference type="Proteomes" id="UP000460650"/>
    </source>
</evidence>
<dbReference type="GO" id="GO:0051301">
    <property type="term" value="P:cell division"/>
    <property type="evidence" value="ECO:0007669"/>
    <property type="project" value="InterPro"/>
</dbReference>